<evidence type="ECO:0000256" key="7">
    <source>
        <dbReference type="ARBA" id="ARBA00022692"/>
    </source>
</evidence>
<keyword evidence="9" id="KW-0418">Kinase</keyword>
<dbReference type="Proteomes" id="UP001244443">
    <property type="component" value="Chromosome"/>
</dbReference>
<evidence type="ECO:0000259" key="19">
    <source>
        <dbReference type="PROSITE" id="PS50113"/>
    </source>
</evidence>
<protein>
    <recommendedName>
        <fullName evidence="3">histidine kinase</fullName>
        <ecNumber evidence="3">2.7.13.3</ecNumber>
    </recommendedName>
</protein>
<keyword evidence="12" id="KW-0472">Membrane</keyword>
<dbReference type="InterPro" id="IPR004358">
    <property type="entry name" value="Sig_transdc_His_kin-like_C"/>
</dbReference>
<evidence type="ECO:0000256" key="2">
    <source>
        <dbReference type="ARBA" id="ARBA00004651"/>
    </source>
</evidence>
<dbReference type="PROSITE" id="PS50113">
    <property type="entry name" value="PAC"/>
    <property type="match status" value="2"/>
</dbReference>
<dbReference type="GO" id="GO:0000155">
    <property type="term" value="F:phosphorelay sensor kinase activity"/>
    <property type="evidence" value="ECO:0007669"/>
    <property type="project" value="InterPro"/>
</dbReference>
<dbReference type="PRINTS" id="PR00344">
    <property type="entry name" value="BCTRLSENSOR"/>
</dbReference>
<feature type="region of interest" description="Disordered" evidence="15">
    <location>
        <begin position="962"/>
        <end position="981"/>
    </location>
</feature>
<dbReference type="Pfam" id="PF01627">
    <property type="entry name" value="Hpt"/>
    <property type="match status" value="1"/>
</dbReference>
<dbReference type="GO" id="GO:0005886">
    <property type="term" value="C:plasma membrane"/>
    <property type="evidence" value="ECO:0007669"/>
    <property type="project" value="UniProtKB-SubCell"/>
</dbReference>
<evidence type="ECO:0000256" key="12">
    <source>
        <dbReference type="ARBA" id="ARBA00023136"/>
    </source>
</evidence>
<keyword evidence="22" id="KW-1185">Reference proteome</keyword>
<dbReference type="Gene3D" id="3.30.450.40">
    <property type="match status" value="1"/>
</dbReference>
<dbReference type="SUPFAM" id="SSF47226">
    <property type="entry name" value="Histidine-containing phosphotransfer domain, HPT domain"/>
    <property type="match status" value="1"/>
</dbReference>
<dbReference type="CDD" id="cd00088">
    <property type="entry name" value="HPT"/>
    <property type="match status" value="1"/>
</dbReference>
<dbReference type="InterPro" id="IPR001789">
    <property type="entry name" value="Sig_transdc_resp-reg_receiver"/>
</dbReference>
<dbReference type="InterPro" id="IPR036641">
    <property type="entry name" value="HPT_dom_sf"/>
</dbReference>
<evidence type="ECO:0000313" key="22">
    <source>
        <dbReference type="Proteomes" id="UP001244443"/>
    </source>
</evidence>
<dbReference type="SMART" id="SM00388">
    <property type="entry name" value="HisKA"/>
    <property type="match status" value="1"/>
</dbReference>
<dbReference type="Pfam" id="PF00072">
    <property type="entry name" value="Response_reg"/>
    <property type="match status" value="1"/>
</dbReference>
<feature type="modified residue" description="Phosphohistidine" evidence="13">
    <location>
        <position position="1038"/>
    </location>
</feature>
<evidence type="ECO:0000259" key="18">
    <source>
        <dbReference type="PROSITE" id="PS50112"/>
    </source>
</evidence>
<dbReference type="InterPro" id="IPR035965">
    <property type="entry name" value="PAS-like_dom_sf"/>
</dbReference>
<dbReference type="SMART" id="SM00086">
    <property type="entry name" value="PAC"/>
    <property type="match status" value="3"/>
</dbReference>
<dbReference type="SMART" id="SM00387">
    <property type="entry name" value="HATPase_c"/>
    <property type="match status" value="1"/>
</dbReference>
<evidence type="ECO:0000313" key="21">
    <source>
        <dbReference type="EMBL" id="WMN06488.1"/>
    </source>
</evidence>
<dbReference type="EMBL" id="CP129970">
    <property type="protein sequence ID" value="WMN06488.1"/>
    <property type="molecule type" value="Genomic_DNA"/>
</dbReference>
<keyword evidence="4" id="KW-1003">Cell membrane</keyword>
<keyword evidence="8" id="KW-0547">Nucleotide-binding</keyword>
<dbReference type="NCBIfam" id="TIGR00229">
    <property type="entry name" value="sensory_box"/>
    <property type="match status" value="3"/>
</dbReference>
<dbReference type="SMART" id="SM00448">
    <property type="entry name" value="REC"/>
    <property type="match status" value="1"/>
</dbReference>
<dbReference type="RefSeq" id="WP_308356335.1">
    <property type="nucleotide sequence ID" value="NZ_CP129970.2"/>
</dbReference>
<dbReference type="Pfam" id="PF00512">
    <property type="entry name" value="HisKA"/>
    <property type="match status" value="1"/>
</dbReference>
<dbReference type="CDD" id="cd17546">
    <property type="entry name" value="REC_hyHK_CKI1_RcsC-like"/>
    <property type="match status" value="1"/>
</dbReference>
<evidence type="ECO:0000256" key="11">
    <source>
        <dbReference type="ARBA" id="ARBA00022989"/>
    </source>
</evidence>
<dbReference type="Gene3D" id="1.20.120.160">
    <property type="entry name" value="HPT domain"/>
    <property type="match status" value="1"/>
</dbReference>
<proteinExistence type="predicted"/>
<dbReference type="CDD" id="cd00082">
    <property type="entry name" value="HisKA"/>
    <property type="match status" value="1"/>
</dbReference>
<dbReference type="InterPro" id="IPR005467">
    <property type="entry name" value="His_kinase_dom"/>
</dbReference>
<dbReference type="CDD" id="cd16922">
    <property type="entry name" value="HATPase_EvgS-ArcB-TorS-like"/>
    <property type="match status" value="1"/>
</dbReference>
<comment type="subcellular location">
    <subcellularLocation>
        <location evidence="2">Cell membrane</location>
        <topology evidence="2">Multi-pass membrane protein</topology>
    </subcellularLocation>
</comment>
<evidence type="ECO:0000256" key="5">
    <source>
        <dbReference type="ARBA" id="ARBA00022553"/>
    </source>
</evidence>
<dbReference type="Gene3D" id="3.40.50.2300">
    <property type="match status" value="1"/>
</dbReference>
<gene>
    <name evidence="21" type="ORF">QYS48_32710</name>
</gene>
<evidence type="ECO:0000256" key="1">
    <source>
        <dbReference type="ARBA" id="ARBA00000085"/>
    </source>
</evidence>
<feature type="modified residue" description="4-aspartylphosphate" evidence="14">
    <location>
        <position position="892"/>
    </location>
</feature>
<feature type="domain" description="PAS" evidence="18">
    <location>
        <begin position="452"/>
        <end position="516"/>
    </location>
</feature>
<dbReference type="Gene3D" id="1.10.287.130">
    <property type="match status" value="1"/>
</dbReference>
<evidence type="ECO:0000256" key="15">
    <source>
        <dbReference type="SAM" id="MobiDB-lite"/>
    </source>
</evidence>
<dbReference type="SUPFAM" id="SSF52172">
    <property type="entry name" value="CheY-like"/>
    <property type="match status" value="1"/>
</dbReference>
<dbReference type="PROSITE" id="PS50110">
    <property type="entry name" value="RESPONSE_REGULATORY"/>
    <property type="match status" value="1"/>
</dbReference>
<evidence type="ECO:0000256" key="6">
    <source>
        <dbReference type="ARBA" id="ARBA00022679"/>
    </source>
</evidence>
<dbReference type="PANTHER" id="PTHR45339">
    <property type="entry name" value="HYBRID SIGNAL TRANSDUCTION HISTIDINE KINASE J"/>
    <property type="match status" value="1"/>
</dbReference>
<evidence type="ECO:0000256" key="8">
    <source>
        <dbReference type="ARBA" id="ARBA00022741"/>
    </source>
</evidence>
<dbReference type="SUPFAM" id="SSF47384">
    <property type="entry name" value="Homodimeric domain of signal transducing histidine kinase"/>
    <property type="match status" value="1"/>
</dbReference>
<evidence type="ECO:0000256" key="13">
    <source>
        <dbReference type="PROSITE-ProRule" id="PRU00110"/>
    </source>
</evidence>
<feature type="domain" description="HPt" evidence="20">
    <location>
        <begin position="999"/>
        <end position="1094"/>
    </location>
</feature>
<evidence type="ECO:0000259" key="16">
    <source>
        <dbReference type="PROSITE" id="PS50109"/>
    </source>
</evidence>
<dbReference type="InterPro" id="IPR008207">
    <property type="entry name" value="Sig_transdc_His_kin_Hpt_dom"/>
</dbReference>
<dbReference type="InterPro" id="IPR036890">
    <property type="entry name" value="HATPase_C_sf"/>
</dbReference>
<evidence type="ECO:0000259" key="20">
    <source>
        <dbReference type="PROSITE" id="PS50894"/>
    </source>
</evidence>
<accession>A0AA51RA55</accession>
<evidence type="ECO:0000259" key="17">
    <source>
        <dbReference type="PROSITE" id="PS50110"/>
    </source>
</evidence>
<dbReference type="FunFam" id="3.30.565.10:FF:000010">
    <property type="entry name" value="Sensor histidine kinase RcsC"/>
    <property type="match status" value="1"/>
</dbReference>
<dbReference type="InterPro" id="IPR003661">
    <property type="entry name" value="HisK_dim/P_dom"/>
</dbReference>
<comment type="catalytic activity">
    <reaction evidence="1">
        <text>ATP + protein L-histidine = ADP + protein N-phospho-L-histidine.</text>
        <dbReference type="EC" id="2.7.13.3"/>
    </reaction>
</comment>
<dbReference type="PROSITE" id="PS50894">
    <property type="entry name" value="HPT"/>
    <property type="match status" value="1"/>
</dbReference>
<name>A0AA51RA55_9BACT</name>
<keyword evidence="7" id="KW-0812">Transmembrane</keyword>
<evidence type="ECO:0000256" key="3">
    <source>
        <dbReference type="ARBA" id="ARBA00012438"/>
    </source>
</evidence>
<dbReference type="Gene3D" id="3.30.450.20">
    <property type="entry name" value="PAS domain"/>
    <property type="match status" value="3"/>
</dbReference>
<dbReference type="SUPFAM" id="SSF55874">
    <property type="entry name" value="ATPase domain of HSP90 chaperone/DNA topoisomerase II/histidine kinase"/>
    <property type="match status" value="1"/>
</dbReference>
<sequence length="1094" mass="125649">MELQNYDKDQLIKEVERLRLAIYQKKYLLKNSRSFESTKFLEEGIDLSMEFTEDGKILKTNKNWRKTLGYSTIDLKHIFIRDIIYSDDWHKFKEACSNAKASKVQELLEVRLSSKNNDKIYVTGIILISINSQNFIANFQDITDQIHAQKAQNLFYEITNLTLKSTDLDGLFRGIHDKLNEAMDAKNFFIAQFKFDQQELYFPYINDEIISGAPRSMIFKYKKGLCEYIYHQKKSVLLKESEIMDLILQGKIHQYGTIPKVFMGVPFQTEKGIPGVIGVQSYNDENAFKNRDLKLLNFISNQVLLSVERKFIEEKISNQAARLQSIFNSSNHIIWSIDKDYLLTSFNENFEYEFLKYFNFKPKVDIDLRGKAISEFFSKDAFKFWGQKFENCLDGNALNFEIEFQNPLDNSTVWKEIFLNPIYTEGGEITGLSGIAHDITEKKINALNIQKSEWRFRNIFESFQDIYFNCRFNGEIILISPSVKENIGYKQDEVTGNNITNYYLYTKKTKDLLKKLVSRRRVQNFEATLITRDGRLINCICNVRLVRDKDSREVTIEGVARDITKLKQANRELLHAKNVAENSLKVKEQFLANMSHEIRTPMNGVIGMVDLLSQTQLNPEQQNFVQTIKRSSETLLTILNDILDLSKIEAGKMKIQPHVSEVKSVFEKALNLFSQQAKSKAIDLNFKIDNDVPTYLKIDETRIIQIVSNLTSNALKFTEKGGKVLLHISKEIKEDLYRIAVEDTGIGISENDQHHLFKLFTQVDNSSTKAYSGTGLGLAISKQLSSLMGGQIGVSSEPDEGSVFWFTLIGEQPTQDEIEEFNKNKKKLAEPKEFHISNENPPHILIVDDNTINRQVASQILLKSGFKTDLAFSGAAAIEKVSQNDYDLILMDIQMPTMDGVTATQEIRKLNKNIPPIIAMTAYSMKEDRQKFLDKGMDDYLSKPIVSNLLLEVIQKNLPEHKKSARNISKSSTAQPAKHNLESELIDKTTLKQLSKYADKPTIKSFFEEFEIEAKSLILESINAEKTSDLDKIKSNLHTLKGNAGTLGIRSLENQAKKIEENLKNQKTEKLIKDLNHLLDNFNKFTDNYQSILK</sequence>
<keyword evidence="11" id="KW-1133">Transmembrane helix</keyword>
<dbReference type="InterPro" id="IPR000014">
    <property type="entry name" value="PAS"/>
</dbReference>
<dbReference type="InterPro" id="IPR029016">
    <property type="entry name" value="GAF-like_dom_sf"/>
</dbReference>
<feature type="domain" description="PAC" evidence="19">
    <location>
        <begin position="398"/>
        <end position="451"/>
    </location>
</feature>
<dbReference type="InterPro" id="IPR036097">
    <property type="entry name" value="HisK_dim/P_sf"/>
</dbReference>
<dbReference type="PROSITE" id="PS50112">
    <property type="entry name" value="PAS"/>
    <property type="match status" value="1"/>
</dbReference>
<dbReference type="AlphaFoldDB" id="A0AA51RA55"/>
<evidence type="ECO:0000256" key="14">
    <source>
        <dbReference type="PROSITE-ProRule" id="PRU00169"/>
    </source>
</evidence>
<evidence type="ECO:0000256" key="10">
    <source>
        <dbReference type="ARBA" id="ARBA00022840"/>
    </source>
</evidence>
<dbReference type="Pfam" id="PF02518">
    <property type="entry name" value="HATPase_c"/>
    <property type="match status" value="1"/>
</dbReference>
<dbReference type="InterPro" id="IPR001610">
    <property type="entry name" value="PAC"/>
</dbReference>
<evidence type="ECO:0000256" key="9">
    <source>
        <dbReference type="ARBA" id="ARBA00022777"/>
    </source>
</evidence>
<dbReference type="EC" id="2.7.13.3" evidence="3"/>
<dbReference type="InterPro" id="IPR003594">
    <property type="entry name" value="HATPase_dom"/>
</dbReference>
<keyword evidence="5 14" id="KW-0597">Phosphoprotein</keyword>
<dbReference type="InterPro" id="IPR011006">
    <property type="entry name" value="CheY-like_superfamily"/>
</dbReference>
<dbReference type="InterPro" id="IPR000700">
    <property type="entry name" value="PAS-assoc_C"/>
</dbReference>
<dbReference type="PROSITE" id="PS50109">
    <property type="entry name" value="HIS_KIN"/>
    <property type="match status" value="1"/>
</dbReference>
<dbReference type="SUPFAM" id="SSF55785">
    <property type="entry name" value="PYP-like sensor domain (PAS domain)"/>
    <property type="match status" value="3"/>
</dbReference>
<reference evidence="21" key="1">
    <citation type="submission" date="2023-08" db="EMBL/GenBank/DDBJ databases">
        <title>Comparative genomics and taxonomic characterization of three novel marine species of genus Marivirga.</title>
        <authorList>
            <person name="Muhammad N."/>
            <person name="Kim S.-G."/>
        </authorList>
    </citation>
    <scope>NUCLEOTIDE SEQUENCE [LARGE SCALE GENOMIC DNA]</scope>
    <source>
        <strain evidence="21">ABR2-2</strain>
    </source>
</reference>
<keyword evidence="10" id="KW-0067">ATP-binding</keyword>
<dbReference type="Gene3D" id="3.30.565.10">
    <property type="entry name" value="Histidine kinase-like ATPase, C-terminal domain"/>
    <property type="match status" value="1"/>
</dbReference>
<feature type="domain" description="PAC" evidence="19">
    <location>
        <begin position="523"/>
        <end position="575"/>
    </location>
</feature>
<dbReference type="SMART" id="SM00091">
    <property type="entry name" value="PAS"/>
    <property type="match status" value="3"/>
</dbReference>
<dbReference type="FunFam" id="1.10.287.130:FF:000003">
    <property type="entry name" value="Histidine kinase"/>
    <property type="match status" value="1"/>
</dbReference>
<feature type="domain" description="Histidine kinase" evidence="16">
    <location>
        <begin position="593"/>
        <end position="812"/>
    </location>
</feature>
<feature type="domain" description="Response regulatory" evidence="17">
    <location>
        <begin position="843"/>
        <end position="958"/>
    </location>
</feature>
<keyword evidence="6" id="KW-0808">Transferase</keyword>
<feature type="compositionally biased region" description="Polar residues" evidence="15">
    <location>
        <begin position="966"/>
        <end position="975"/>
    </location>
</feature>
<dbReference type="CDD" id="cd00130">
    <property type="entry name" value="PAS"/>
    <property type="match status" value="3"/>
</dbReference>
<dbReference type="GO" id="GO:0005524">
    <property type="term" value="F:ATP binding"/>
    <property type="evidence" value="ECO:0007669"/>
    <property type="project" value="UniProtKB-KW"/>
</dbReference>
<dbReference type="SUPFAM" id="SSF55781">
    <property type="entry name" value="GAF domain-like"/>
    <property type="match status" value="1"/>
</dbReference>
<dbReference type="PANTHER" id="PTHR45339:SF5">
    <property type="entry name" value="HISTIDINE KINASE"/>
    <property type="match status" value="1"/>
</dbReference>
<organism evidence="21 22">
    <name type="scientific">Marivirga arenosa</name>
    <dbReference type="NCBI Taxonomy" id="3059076"/>
    <lineage>
        <taxon>Bacteria</taxon>
        <taxon>Pseudomonadati</taxon>
        <taxon>Bacteroidota</taxon>
        <taxon>Cytophagia</taxon>
        <taxon>Cytophagales</taxon>
        <taxon>Marivirgaceae</taxon>
        <taxon>Marivirga</taxon>
    </lineage>
</organism>
<evidence type="ECO:0000256" key="4">
    <source>
        <dbReference type="ARBA" id="ARBA00022475"/>
    </source>
</evidence>
<dbReference type="Pfam" id="PF13426">
    <property type="entry name" value="PAS_9"/>
    <property type="match status" value="3"/>
</dbReference>